<evidence type="ECO:0000313" key="6">
    <source>
        <dbReference type="EMBL" id="AWM76851.1"/>
    </source>
</evidence>
<dbReference type="PRINTS" id="PR00455">
    <property type="entry name" value="HTHTETR"/>
</dbReference>
<dbReference type="KEGG" id="phb:HYN04_03190"/>
<dbReference type="InterPro" id="IPR050109">
    <property type="entry name" value="HTH-type_TetR-like_transc_reg"/>
</dbReference>
<dbReference type="EMBL" id="CP029479">
    <property type="protein sequence ID" value="AWM76851.1"/>
    <property type="molecule type" value="Genomic_DNA"/>
</dbReference>
<dbReference type="SUPFAM" id="SSF46689">
    <property type="entry name" value="Homeodomain-like"/>
    <property type="match status" value="1"/>
</dbReference>
<dbReference type="GO" id="GO:0000976">
    <property type="term" value="F:transcription cis-regulatory region binding"/>
    <property type="evidence" value="ECO:0007669"/>
    <property type="project" value="TreeGrafter"/>
</dbReference>
<name>A0A2Z3HTZ9_9CAUL</name>
<gene>
    <name evidence="6" type="ORF">HYN04_03190</name>
</gene>
<dbReference type="Gene3D" id="1.10.357.10">
    <property type="entry name" value="Tetracycline Repressor, domain 2"/>
    <property type="match status" value="1"/>
</dbReference>
<sequence>MLVSAVRSPRKPRGHGGERRQEILDAALALYAERGVLGVSTREIAAVVGISQPAIYAHFRSLDALRMEVCTQAFAELRRRQAAQGDEDGPTRDGFLRTCRTYIDFGLEQPDAYRVAFMLEKPAADPDVDGDRVLAAGLEAFGDFRRRIQRLAAAGLTRPGEVTLLTQSLWAGLHGLVSLLIARPDFPWEERETLIALHLELLADGLLLEERVTPRR</sequence>
<dbReference type="GO" id="GO:0003700">
    <property type="term" value="F:DNA-binding transcription factor activity"/>
    <property type="evidence" value="ECO:0007669"/>
    <property type="project" value="TreeGrafter"/>
</dbReference>
<protein>
    <submittedName>
        <fullName evidence="6">TetR/AcrR family transcriptional regulator</fullName>
    </submittedName>
</protein>
<accession>A0A2Z3HTZ9</accession>
<evidence type="ECO:0000313" key="7">
    <source>
        <dbReference type="Proteomes" id="UP000247763"/>
    </source>
</evidence>
<keyword evidence="7" id="KW-1185">Reference proteome</keyword>
<dbReference type="AlphaFoldDB" id="A0A2Z3HTZ9"/>
<dbReference type="Proteomes" id="UP000247763">
    <property type="component" value="Chromosome"/>
</dbReference>
<evidence type="ECO:0000256" key="1">
    <source>
        <dbReference type="ARBA" id="ARBA00023015"/>
    </source>
</evidence>
<organism evidence="6 7">
    <name type="scientific">Phenylobacterium parvum</name>
    <dbReference type="NCBI Taxonomy" id="2201350"/>
    <lineage>
        <taxon>Bacteria</taxon>
        <taxon>Pseudomonadati</taxon>
        <taxon>Pseudomonadota</taxon>
        <taxon>Alphaproteobacteria</taxon>
        <taxon>Caulobacterales</taxon>
        <taxon>Caulobacteraceae</taxon>
        <taxon>Phenylobacterium</taxon>
    </lineage>
</organism>
<keyword evidence="1" id="KW-0805">Transcription regulation</keyword>
<dbReference type="InterPro" id="IPR009057">
    <property type="entry name" value="Homeodomain-like_sf"/>
</dbReference>
<evidence type="ECO:0000259" key="5">
    <source>
        <dbReference type="PROSITE" id="PS50977"/>
    </source>
</evidence>
<dbReference type="OrthoDB" id="7501431at2"/>
<evidence type="ECO:0000256" key="3">
    <source>
        <dbReference type="ARBA" id="ARBA00023163"/>
    </source>
</evidence>
<dbReference type="Pfam" id="PF13305">
    <property type="entry name" value="TetR_C_33"/>
    <property type="match status" value="1"/>
</dbReference>
<evidence type="ECO:0000256" key="2">
    <source>
        <dbReference type="ARBA" id="ARBA00023125"/>
    </source>
</evidence>
<dbReference type="InterPro" id="IPR025996">
    <property type="entry name" value="MT1864/Rv1816-like_C"/>
</dbReference>
<keyword evidence="2 4" id="KW-0238">DNA-binding</keyword>
<dbReference type="InterPro" id="IPR001647">
    <property type="entry name" value="HTH_TetR"/>
</dbReference>
<dbReference type="PANTHER" id="PTHR30055">
    <property type="entry name" value="HTH-TYPE TRANSCRIPTIONAL REGULATOR RUTR"/>
    <property type="match status" value="1"/>
</dbReference>
<keyword evidence="3" id="KW-0804">Transcription</keyword>
<dbReference type="PANTHER" id="PTHR30055:SF234">
    <property type="entry name" value="HTH-TYPE TRANSCRIPTIONAL REGULATOR BETI"/>
    <property type="match status" value="1"/>
</dbReference>
<dbReference type="InterPro" id="IPR036271">
    <property type="entry name" value="Tet_transcr_reg_TetR-rel_C_sf"/>
</dbReference>
<evidence type="ECO:0000256" key="4">
    <source>
        <dbReference type="PROSITE-ProRule" id="PRU00335"/>
    </source>
</evidence>
<dbReference type="SUPFAM" id="SSF48498">
    <property type="entry name" value="Tetracyclin repressor-like, C-terminal domain"/>
    <property type="match status" value="1"/>
</dbReference>
<proteinExistence type="predicted"/>
<dbReference type="RefSeq" id="WP_110449420.1">
    <property type="nucleotide sequence ID" value="NZ_CP029479.1"/>
</dbReference>
<dbReference type="Pfam" id="PF00440">
    <property type="entry name" value="TetR_N"/>
    <property type="match status" value="1"/>
</dbReference>
<dbReference type="PROSITE" id="PS50977">
    <property type="entry name" value="HTH_TETR_2"/>
    <property type="match status" value="1"/>
</dbReference>
<reference evidence="7" key="1">
    <citation type="submission" date="2018-05" db="EMBL/GenBank/DDBJ databases">
        <title>Genome sequencing of Phenylobacterium sp. HYN0004.</title>
        <authorList>
            <person name="Yi H."/>
            <person name="Baek C."/>
        </authorList>
    </citation>
    <scope>NUCLEOTIDE SEQUENCE [LARGE SCALE GENOMIC DNA]</scope>
    <source>
        <strain evidence="7">HYN0004</strain>
    </source>
</reference>
<feature type="domain" description="HTH tetR-type" evidence="5">
    <location>
        <begin position="17"/>
        <end position="77"/>
    </location>
</feature>
<feature type="DNA-binding region" description="H-T-H motif" evidence="4">
    <location>
        <begin position="40"/>
        <end position="59"/>
    </location>
</feature>